<accession>A0A4W5Q2H8</accession>
<evidence type="ECO:0008006" key="6">
    <source>
        <dbReference type="Google" id="ProtNLM"/>
    </source>
</evidence>
<dbReference type="InterPro" id="IPR036084">
    <property type="entry name" value="Ser_inhib-like_sf"/>
</dbReference>
<dbReference type="InterPro" id="IPR050780">
    <property type="entry name" value="Mucin_vWF_Thrombospondin_sf"/>
</dbReference>
<keyword evidence="5" id="KW-1185">Reference proteome</keyword>
<evidence type="ECO:0000256" key="1">
    <source>
        <dbReference type="ARBA" id="ARBA00023157"/>
    </source>
</evidence>
<dbReference type="PANTHER" id="PTHR11339">
    <property type="entry name" value="EXTRACELLULAR MATRIX GLYCOPROTEIN RELATED"/>
    <property type="match status" value="1"/>
</dbReference>
<dbReference type="Gene3D" id="2.10.25.10">
    <property type="entry name" value="Laminin"/>
    <property type="match status" value="1"/>
</dbReference>
<evidence type="ECO:0000313" key="5">
    <source>
        <dbReference type="Proteomes" id="UP000314982"/>
    </source>
</evidence>
<reference evidence="5" key="1">
    <citation type="submission" date="2018-06" db="EMBL/GenBank/DDBJ databases">
        <title>Genome assembly of Danube salmon.</title>
        <authorList>
            <person name="Macqueen D.J."/>
            <person name="Gundappa M.K."/>
        </authorList>
    </citation>
    <scope>NUCLEOTIDE SEQUENCE [LARGE SCALE GENOMIC DNA]</scope>
</reference>
<evidence type="ECO:0000313" key="4">
    <source>
        <dbReference type="Ensembl" id="ENSHHUP00000066634.1"/>
    </source>
</evidence>
<dbReference type="GO" id="GO:0031012">
    <property type="term" value="C:extracellular matrix"/>
    <property type="evidence" value="ECO:0007669"/>
    <property type="project" value="TreeGrafter"/>
</dbReference>
<dbReference type="Ensembl" id="ENSHHUT00000068880.1">
    <property type="protein sequence ID" value="ENSHHUP00000066634.1"/>
    <property type="gene ID" value="ENSHHUG00000039292.1"/>
</dbReference>
<dbReference type="Pfam" id="PF12714">
    <property type="entry name" value="TILa"/>
    <property type="match status" value="1"/>
</dbReference>
<sequence length="248" mass="27357">MSNHLIYSCVALDCPANSHYQSCSEIWATPCPGLSDIITCPTTCAEGCACNADYYFNGTGCVKWDLCSCYHKGRTYKIGESVLSEDCQELCTCNASGDVKCEATKCKADESCQVNNGHRGCYLKKCLLDTNGAFTLFNEISGAITTMGAYEIIKVCDNALVEEWFRVVVTLQACGKTGLKSVVAVYVYFNDLIVTVNSKHETWVSHLVYLLLNIAHGCHQFPLVSRIVRLFTIPSVLLSLSMLFTDKR</sequence>
<protein>
    <recommendedName>
        <fullName evidence="6">VWFD domain-containing protein</fullName>
    </recommendedName>
</protein>
<dbReference type="GO" id="GO:0005615">
    <property type="term" value="C:extracellular space"/>
    <property type="evidence" value="ECO:0007669"/>
    <property type="project" value="TreeGrafter"/>
</dbReference>
<dbReference type="AlphaFoldDB" id="A0A4W5Q2H8"/>
<dbReference type="CDD" id="cd19941">
    <property type="entry name" value="TIL"/>
    <property type="match status" value="1"/>
</dbReference>
<dbReference type="PANTHER" id="PTHR11339:SF374">
    <property type="entry name" value="ZONADHESIN"/>
    <property type="match status" value="1"/>
</dbReference>
<evidence type="ECO:0000259" key="2">
    <source>
        <dbReference type="Pfam" id="PF01826"/>
    </source>
</evidence>
<feature type="domain" description="TILa" evidence="3">
    <location>
        <begin position="69"/>
        <end position="121"/>
    </location>
</feature>
<dbReference type="Gene3D" id="2.10.70.10">
    <property type="entry name" value="Complement Module, domain 1"/>
    <property type="match status" value="1"/>
</dbReference>
<dbReference type="Proteomes" id="UP000314982">
    <property type="component" value="Unassembled WGS sequence"/>
</dbReference>
<organism evidence="4 5">
    <name type="scientific">Hucho hucho</name>
    <name type="common">huchen</name>
    <dbReference type="NCBI Taxonomy" id="62062"/>
    <lineage>
        <taxon>Eukaryota</taxon>
        <taxon>Metazoa</taxon>
        <taxon>Chordata</taxon>
        <taxon>Craniata</taxon>
        <taxon>Vertebrata</taxon>
        <taxon>Euteleostomi</taxon>
        <taxon>Actinopterygii</taxon>
        <taxon>Neopterygii</taxon>
        <taxon>Teleostei</taxon>
        <taxon>Protacanthopterygii</taxon>
        <taxon>Salmoniformes</taxon>
        <taxon>Salmonidae</taxon>
        <taxon>Salmoninae</taxon>
        <taxon>Hucho</taxon>
    </lineage>
</organism>
<dbReference type="Pfam" id="PF01826">
    <property type="entry name" value="TIL"/>
    <property type="match status" value="1"/>
</dbReference>
<feature type="domain" description="TIL" evidence="2">
    <location>
        <begin position="14"/>
        <end position="67"/>
    </location>
</feature>
<evidence type="ECO:0000259" key="3">
    <source>
        <dbReference type="Pfam" id="PF12714"/>
    </source>
</evidence>
<dbReference type="GeneTree" id="ENSGT00940000156850"/>
<dbReference type="InterPro" id="IPR025615">
    <property type="entry name" value="TILa_dom"/>
</dbReference>
<name>A0A4W5Q2H8_9TELE</name>
<dbReference type="SUPFAM" id="SSF57567">
    <property type="entry name" value="Serine protease inhibitors"/>
    <property type="match status" value="1"/>
</dbReference>
<reference evidence="4" key="2">
    <citation type="submission" date="2025-08" db="UniProtKB">
        <authorList>
            <consortium name="Ensembl"/>
        </authorList>
    </citation>
    <scope>IDENTIFICATION</scope>
</reference>
<dbReference type="InterPro" id="IPR002919">
    <property type="entry name" value="TIL_dom"/>
</dbReference>
<keyword evidence="1" id="KW-1015">Disulfide bond</keyword>
<proteinExistence type="predicted"/>
<reference evidence="4" key="3">
    <citation type="submission" date="2025-09" db="UniProtKB">
        <authorList>
            <consortium name="Ensembl"/>
        </authorList>
    </citation>
    <scope>IDENTIFICATION</scope>
</reference>